<feature type="region of interest" description="Disordered" evidence="1">
    <location>
        <begin position="150"/>
        <end position="170"/>
    </location>
</feature>
<proteinExistence type="predicted"/>
<protein>
    <recommendedName>
        <fullName evidence="2">Rab-GAP TBC domain-containing protein</fullName>
    </recommendedName>
</protein>
<gene>
    <name evidence="3" type="primary">Acey_s0635.g914</name>
    <name evidence="3" type="ORF">Y032_0635g914</name>
</gene>
<dbReference type="AlphaFoldDB" id="A0A016WLP1"/>
<dbReference type="OrthoDB" id="5854281at2759"/>
<dbReference type="GO" id="GO:0005783">
    <property type="term" value="C:endoplasmic reticulum"/>
    <property type="evidence" value="ECO:0007669"/>
    <property type="project" value="TreeGrafter"/>
</dbReference>
<dbReference type="PROSITE" id="PS50086">
    <property type="entry name" value="TBC_RABGAP"/>
    <property type="match status" value="1"/>
</dbReference>
<dbReference type="EMBL" id="JARK01000235">
    <property type="protein sequence ID" value="EYC39943.1"/>
    <property type="molecule type" value="Genomic_DNA"/>
</dbReference>
<accession>A0A016WLP1</accession>
<name>A0A016WLP1_9BILA</name>
<dbReference type="InterPro" id="IPR035969">
    <property type="entry name" value="Rab-GAP_TBC_sf"/>
</dbReference>
<dbReference type="InterPro" id="IPR000195">
    <property type="entry name" value="Rab-GAP-TBC_dom"/>
</dbReference>
<sequence length="360" mass="41004">MSCLKSLDISRWIPGNEYEPPLPNIFSMHWFLTLFATCLPRDCVLRLWDALMLQGSEVLLRTAIALWSKMSRKILRTSTADEFYSLMGKLCKELAEMNEEEQDQLMTVVYSIADFPYPGLAELREKYTWNIHPLSATFKLFRKSVTDILHDDSSDGEPSCSPCSGRRRKDAPTWSDLRELEKRYYLTKQRQKQAAVIINSAYLHGLNALSNASKQKAASLIAMPRSQPVFNHLLMGPLLARIDSTIVSEISKWKEYPSVSDYSIICAFVENFRRTHIRSLRYIGVLVGGAETQPRRRTRFPNNTLPRVDLLRNFAPLVSTRSIISQLLISSTQLLLKLSSYSRSCRGIAAIEGRMAAAEK</sequence>
<evidence type="ECO:0000313" key="3">
    <source>
        <dbReference type="EMBL" id="EYC39943.1"/>
    </source>
</evidence>
<dbReference type="Pfam" id="PF23436">
    <property type="entry name" value="RabGap-TBC_2"/>
    <property type="match status" value="1"/>
</dbReference>
<organism evidence="3 4">
    <name type="scientific">Ancylostoma ceylanicum</name>
    <dbReference type="NCBI Taxonomy" id="53326"/>
    <lineage>
        <taxon>Eukaryota</taxon>
        <taxon>Metazoa</taxon>
        <taxon>Ecdysozoa</taxon>
        <taxon>Nematoda</taxon>
        <taxon>Chromadorea</taxon>
        <taxon>Rhabditida</taxon>
        <taxon>Rhabditina</taxon>
        <taxon>Rhabditomorpha</taxon>
        <taxon>Strongyloidea</taxon>
        <taxon>Ancylostomatidae</taxon>
        <taxon>Ancylostomatinae</taxon>
        <taxon>Ancylostoma</taxon>
    </lineage>
</organism>
<evidence type="ECO:0000256" key="1">
    <source>
        <dbReference type="SAM" id="MobiDB-lite"/>
    </source>
</evidence>
<dbReference type="PANTHER" id="PTHR13399">
    <property type="entry name" value="TRANSLOCON-ASSOCIATED PROTEIN TRAP , GAMMA SUBUNIT"/>
    <property type="match status" value="1"/>
</dbReference>
<reference evidence="4" key="1">
    <citation type="journal article" date="2015" name="Nat. Genet.">
        <title>The genome and transcriptome of the zoonotic hookworm Ancylostoma ceylanicum identify infection-specific gene families.</title>
        <authorList>
            <person name="Schwarz E.M."/>
            <person name="Hu Y."/>
            <person name="Antoshechkin I."/>
            <person name="Miller M.M."/>
            <person name="Sternberg P.W."/>
            <person name="Aroian R.V."/>
        </authorList>
    </citation>
    <scope>NUCLEOTIDE SEQUENCE</scope>
    <source>
        <strain evidence="4">HY135</strain>
    </source>
</reference>
<comment type="caution">
    <text evidence="3">The sequence shown here is derived from an EMBL/GenBank/DDBJ whole genome shotgun (WGS) entry which is preliminary data.</text>
</comment>
<evidence type="ECO:0000313" key="4">
    <source>
        <dbReference type="Proteomes" id="UP000024635"/>
    </source>
</evidence>
<dbReference type="SUPFAM" id="SSF47923">
    <property type="entry name" value="Ypt/Rab-GAP domain of gyp1p"/>
    <property type="match status" value="1"/>
</dbReference>
<dbReference type="Gene3D" id="1.10.472.80">
    <property type="entry name" value="Ypt/Rab-GAP domain of gyp1p, domain 3"/>
    <property type="match status" value="1"/>
</dbReference>
<dbReference type="Proteomes" id="UP000024635">
    <property type="component" value="Unassembled WGS sequence"/>
</dbReference>
<dbReference type="PANTHER" id="PTHR13399:SF2">
    <property type="entry name" value="TRANSLOCON-ASSOCIATED PROTEIN SUBUNIT GAMMA"/>
    <property type="match status" value="1"/>
</dbReference>
<evidence type="ECO:0000259" key="2">
    <source>
        <dbReference type="PROSITE" id="PS50086"/>
    </source>
</evidence>
<feature type="domain" description="Rab-GAP TBC" evidence="2">
    <location>
        <begin position="1"/>
        <end position="55"/>
    </location>
</feature>
<keyword evidence="4" id="KW-1185">Reference proteome</keyword>